<feature type="compositionally biased region" description="Basic and acidic residues" evidence="5">
    <location>
        <begin position="42"/>
        <end position="64"/>
    </location>
</feature>
<dbReference type="Pfam" id="PF00293">
    <property type="entry name" value="NUDIX"/>
    <property type="match status" value="1"/>
</dbReference>
<evidence type="ECO:0000256" key="1">
    <source>
        <dbReference type="ARBA" id="ARBA00001946"/>
    </source>
</evidence>
<keyword evidence="3 4" id="KW-0378">Hydrolase</keyword>
<dbReference type="CDD" id="cd02883">
    <property type="entry name" value="NUDIX_Hydrolase"/>
    <property type="match status" value="1"/>
</dbReference>
<gene>
    <name evidence="7" type="ORF">GCM10009850_088310</name>
</gene>
<dbReference type="PANTHER" id="PTHR43046:SF14">
    <property type="entry name" value="MUTT_NUDIX FAMILY PROTEIN"/>
    <property type="match status" value="1"/>
</dbReference>
<name>A0ABN3CVU9_9ACTN</name>
<dbReference type="EMBL" id="BAAAQX010000032">
    <property type="protein sequence ID" value="GAA2213369.1"/>
    <property type="molecule type" value="Genomic_DNA"/>
</dbReference>
<dbReference type="PANTHER" id="PTHR43046">
    <property type="entry name" value="GDP-MANNOSE MANNOSYL HYDROLASE"/>
    <property type="match status" value="1"/>
</dbReference>
<feature type="domain" description="Nudix hydrolase" evidence="6">
    <location>
        <begin position="62"/>
        <end position="189"/>
    </location>
</feature>
<organism evidence="7 8">
    <name type="scientific">Nonomuraea monospora</name>
    <dbReference type="NCBI Taxonomy" id="568818"/>
    <lineage>
        <taxon>Bacteria</taxon>
        <taxon>Bacillati</taxon>
        <taxon>Actinomycetota</taxon>
        <taxon>Actinomycetes</taxon>
        <taxon>Streptosporangiales</taxon>
        <taxon>Streptosporangiaceae</taxon>
        <taxon>Nonomuraea</taxon>
    </lineage>
</organism>
<dbReference type="RefSeq" id="WP_344488806.1">
    <property type="nucleotide sequence ID" value="NZ_BAAAQX010000032.1"/>
</dbReference>
<dbReference type="InterPro" id="IPR000086">
    <property type="entry name" value="NUDIX_hydrolase_dom"/>
</dbReference>
<dbReference type="InterPro" id="IPR020476">
    <property type="entry name" value="Nudix_hydrolase"/>
</dbReference>
<sequence length="191" mass="20756">MVEALVASGAITAAESALIEVIVIGDPTELDDDELIREIRRRMASDRTSEKPGHEPGEATKPERPPVVAAIVTCERGVLVGKRRDGKPPWTFIAGEIEPGESPADAAAREVKEEAGLRVVAAEREIARRVHPQTGRTMIYLACSPTGSMEVFLGDPEELAEVRWASLAEANALMPGVFEPVHQYLEEHLTQ</sequence>
<dbReference type="Proteomes" id="UP001499843">
    <property type="component" value="Unassembled WGS sequence"/>
</dbReference>
<protein>
    <recommendedName>
        <fullName evidence="6">Nudix hydrolase domain-containing protein</fullName>
    </recommendedName>
</protein>
<keyword evidence="8" id="KW-1185">Reference proteome</keyword>
<feature type="region of interest" description="Disordered" evidence="5">
    <location>
        <begin position="42"/>
        <end position="65"/>
    </location>
</feature>
<comment type="cofactor">
    <cofactor evidence="1">
        <name>Mg(2+)</name>
        <dbReference type="ChEBI" id="CHEBI:18420"/>
    </cofactor>
</comment>
<dbReference type="InterPro" id="IPR015797">
    <property type="entry name" value="NUDIX_hydrolase-like_dom_sf"/>
</dbReference>
<dbReference type="PROSITE" id="PS51462">
    <property type="entry name" value="NUDIX"/>
    <property type="match status" value="1"/>
</dbReference>
<comment type="similarity">
    <text evidence="2 4">Belongs to the Nudix hydrolase family.</text>
</comment>
<dbReference type="PRINTS" id="PR00502">
    <property type="entry name" value="NUDIXFAMILY"/>
</dbReference>
<evidence type="ECO:0000256" key="3">
    <source>
        <dbReference type="ARBA" id="ARBA00022801"/>
    </source>
</evidence>
<dbReference type="Gene3D" id="3.90.79.10">
    <property type="entry name" value="Nucleoside Triphosphate Pyrophosphohydrolase"/>
    <property type="match status" value="1"/>
</dbReference>
<reference evidence="7 8" key="1">
    <citation type="journal article" date="2019" name="Int. J. Syst. Evol. Microbiol.">
        <title>The Global Catalogue of Microorganisms (GCM) 10K type strain sequencing project: providing services to taxonomists for standard genome sequencing and annotation.</title>
        <authorList>
            <consortium name="The Broad Institute Genomics Platform"/>
            <consortium name="The Broad Institute Genome Sequencing Center for Infectious Disease"/>
            <person name="Wu L."/>
            <person name="Ma J."/>
        </authorList>
    </citation>
    <scope>NUCLEOTIDE SEQUENCE [LARGE SCALE GENOMIC DNA]</scope>
    <source>
        <strain evidence="7 8">JCM 16114</strain>
    </source>
</reference>
<proteinExistence type="inferred from homology"/>
<comment type="caution">
    <text evidence="7">The sequence shown here is derived from an EMBL/GenBank/DDBJ whole genome shotgun (WGS) entry which is preliminary data.</text>
</comment>
<evidence type="ECO:0000256" key="2">
    <source>
        <dbReference type="ARBA" id="ARBA00005582"/>
    </source>
</evidence>
<evidence type="ECO:0000259" key="6">
    <source>
        <dbReference type="PROSITE" id="PS51462"/>
    </source>
</evidence>
<evidence type="ECO:0000313" key="8">
    <source>
        <dbReference type="Proteomes" id="UP001499843"/>
    </source>
</evidence>
<dbReference type="SUPFAM" id="SSF55811">
    <property type="entry name" value="Nudix"/>
    <property type="match status" value="1"/>
</dbReference>
<accession>A0ABN3CVU9</accession>
<evidence type="ECO:0000313" key="7">
    <source>
        <dbReference type="EMBL" id="GAA2213369.1"/>
    </source>
</evidence>
<evidence type="ECO:0000256" key="5">
    <source>
        <dbReference type="SAM" id="MobiDB-lite"/>
    </source>
</evidence>
<dbReference type="PROSITE" id="PS00893">
    <property type="entry name" value="NUDIX_BOX"/>
    <property type="match status" value="1"/>
</dbReference>
<dbReference type="InterPro" id="IPR020084">
    <property type="entry name" value="NUDIX_hydrolase_CS"/>
</dbReference>
<evidence type="ECO:0000256" key="4">
    <source>
        <dbReference type="RuleBase" id="RU003476"/>
    </source>
</evidence>